<keyword evidence="1" id="KW-0540">Nuclease</keyword>
<dbReference type="EMBL" id="LAZR01000006">
    <property type="protein sequence ID" value="KKO09721.1"/>
    <property type="molecule type" value="Genomic_DNA"/>
</dbReference>
<organism evidence="3">
    <name type="scientific">marine sediment metagenome</name>
    <dbReference type="NCBI Taxonomy" id="412755"/>
    <lineage>
        <taxon>unclassified sequences</taxon>
        <taxon>metagenomes</taxon>
        <taxon>ecological metagenomes</taxon>
    </lineage>
</organism>
<protein>
    <submittedName>
        <fullName evidence="3">Uncharacterized protein</fullName>
    </submittedName>
</protein>
<dbReference type="Pfam" id="PF04231">
    <property type="entry name" value="Endonuclease_1"/>
    <property type="match status" value="1"/>
</dbReference>
<dbReference type="InterPro" id="IPR007346">
    <property type="entry name" value="Endonuclease-I"/>
</dbReference>
<dbReference type="GO" id="GO:0004518">
    <property type="term" value="F:nuclease activity"/>
    <property type="evidence" value="ECO:0007669"/>
    <property type="project" value="UniProtKB-KW"/>
</dbReference>
<name>A0A0F9VXF8_9ZZZZ</name>
<gene>
    <name evidence="3" type="ORF">LCGC14_0032160</name>
</gene>
<dbReference type="AlphaFoldDB" id="A0A0F9VXF8"/>
<evidence type="ECO:0000256" key="1">
    <source>
        <dbReference type="ARBA" id="ARBA00022722"/>
    </source>
</evidence>
<reference evidence="3" key="1">
    <citation type="journal article" date="2015" name="Nature">
        <title>Complex archaea that bridge the gap between prokaryotes and eukaryotes.</title>
        <authorList>
            <person name="Spang A."/>
            <person name="Saw J.H."/>
            <person name="Jorgensen S.L."/>
            <person name="Zaremba-Niedzwiedzka K."/>
            <person name="Martijn J."/>
            <person name="Lind A.E."/>
            <person name="van Eijk R."/>
            <person name="Schleper C."/>
            <person name="Guy L."/>
            <person name="Ettema T.J."/>
        </authorList>
    </citation>
    <scope>NUCLEOTIDE SEQUENCE</scope>
</reference>
<dbReference type="PANTHER" id="PTHR33607">
    <property type="entry name" value="ENDONUCLEASE-1"/>
    <property type="match status" value="1"/>
</dbReference>
<dbReference type="SUPFAM" id="SSF54060">
    <property type="entry name" value="His-Me finger endonucleases"/>
    <property type="match status" value="1"/>
</dbReference>
<dbReference type="SUPFAM" id="SSF57884">
    <property type="entry name" value="Ada DNA repair protein, N-terminal domain (N-Ada 10)"/>
    <property type="match status" value="1"/>
</dbReference>
<dbReference type="GO" id="GO:0016787">
    <property type="term" value="F:hydrolase activity"/>
    <property type="evidence" value="ECO:0007669"/>
    <property type="project" value="UniProtKB-KW"/>
</dbReference>
<comment type="caution">
    <text evidence="3">The sequence shown here is derived from an EMBL/GenBank/DDBJ whole genome shotgun (WGS) entry which is preliminary data.</text>
</comment>
<sequence length="314" mass="35693">MYRVGSSRLFAALGFSLFFASVCFAAPSSFEAAKVMARQHVYQDRNQQGTFYCGCSWEWAGRSGGRVNLKSCGYEIRAQDNRALRIEWEHIVPASLFGQQRQCWQQGGRANCKRTDPLFSAMEADLHNLTPSIGEANADRSNYRFGMLPGSAYRHGACDFKVDFNDRVVQPRNKIRGQIARTYFYMHDRYDLRLSSQQQKLLMAWNREFPPTQWEEERNRRIGRLMGHPNDFVTGARSWTLGHHNNAEGVRFSRAALSAPAEVTAPILGNSRSKIYHLPSVCPSYGKASKKNEVVFVSEAEALRKGYRKAGNCR</sequence>
<proteinExistence type="predicted"/>
<keyword evidence="2" id="KW-0378">Hydrolase</keyword>
<dbReference type="InterPro" id="IPR035451">
    <property type="entry name" value="Ada-like_dom_sf"/>
</dbReference>
<accession>A0A0F9VXF8</accession>
<dbReference type="Gene3D" id="3.40.10.10">
    <property type="entry name" value="DNA Methylphosphotriester Repair Domain"/>
    <property type="match status" value="1"/>
</dbReference>
<dbReference type="InterPro" id="IPR044925">
    <property type="entry name" value="His-Me_finger_sf"/>
</dbReference>
<evidence type="ECO:0000256" key="2">
    <source>
        <dbReference type="ARBA" id="ARBA00022801"/>
    </source>
</evidence>
<dbReference type="PANTHER" id="PTHR33607:SF2">
    <property type="entry name" value="ENDONUCLEASE-1"/>
    <property type="match status" value="1"/>
</dbReference>
<evidence type="ECO:0000313" key="3">
    <source>
        <dbReference type="EMBL" id="KKO09721.1"/>
    </source>
</evidence>